<evidence type="ECO:0000313" key="1">
    <source>
        <dbReference type="EMBL" id="KAH7262692.1"/>
    </source>
</evidence>
<proteinExistence type="predicted"/>
<gene>
    <name evidence="1" type="ORF">BKA59DRAFT_519564</name>
</gene>
<dbReference type="AlphaFoldDB" id="A0A8K0WHB7"/>
<dbReference type="EMBL" id="JAGPXF010000001">
    <property type="protein sequence ID" value="KAH7262692.1"/>
    <property type="molecule type" value="Genomic_DNA"/>
</dbReference>
<evidence type="ECO:0000313" key="2">
    <source>
        <dbReference type="Proteomes" id="UP000813427"/>
    </source>
</evidence>
<name>A0A8K0WHB7_9HYPO</name>
<keyword evidence="2" id="KW-1185">Reference proteome</keyword>
<organism evidence="1 2">
    <name type="scientific">Fusarium tricinctum</name>
    <dbReference type="NCBI Taxonomy" id="61284"/>
    <lineage>
        <taxon>Eukaryota</taxon>
        <taxon>Fungi</taxon>
        <taxon>Dikarya</taxon>
        <taxon>Ascomycota</taxon>
        <taxon>Pezizomycotina</taxon>
        <taxon>Sordariomycetes</taxon>
        <taxon>Hypocreomycetidae</taxon>
        <taxon>Hypocreales</taxon>
        <taxon>Nectriaceae</taxon>
        <taxon>Fusarium</taxon>
        <taxon>Fusarium tricinctum species complex</taxon>
    </lineage>
</organism>
<sequence>MDSTAKCFQEESFPNHCEGKKPFKTSLSADWLNIDICVEGSFETVPWNTSRDKQEHSERMWLSLRWDVPKDDEYYPFAKNENWVLRCESVSRRGWFELPNSVNPMPGPLLDEWPSLRKLELEYND</sequence>
<comment type="caution">
    <text evidence="1">The sequence shown here is derived from an EMBL/GenBank/DDBJ whole genome shotgun (WGS) entry which is preliminary data.</text>
</comment>
<protein>
    <submittedName>
        <fullName evidence="1">Uncharacterized protein</fullName>
    </submittedName>
</protein>
<reference evidence="1" key="1">
    <citation type="journal article" date="2021" name="Nat. Commun.">
        <title>Genetic determinants of endophytism in the Arabidopsis root mycobiome.</title>
        <authorList>
            <person name="Mesny F."/>
            <person name="Miyauchi S."/>
            <person name="Thiergart T."/>
            <person name="Pickel B."/>
            <person name="Atanasova L."/>
            <person name="Karlsson M."/>
            <person name="Huettel B."/>
            <person name="Barry K.W."/>
            <person name="Haridas S."/>
            <person name="Chen C."/>
            <person name="Bauer D."/>
            <person name="Andreopoulos W."/>
            <person name="Pangilinan J."/>
            <person name="LaButti K."/>
            <person name="Riley R."/>
            <person name="Lipzen A."/>
            <person name="Clum A."/>
            <person name="Drula E."/>
            <person name="Henrissat B."/>
            <person name="Kohler A."/>
            <person name="Grigoriev I.V."/>
            <person name="Martin F.M."/>
            <person name="Hacquard S."/>
        </authorList>
    </citation>
    <scope>NUCLEOTIDE SEQUENCE</scope>
    <source>
        <strain evidence="1">MPI-SDFR-AT-0068</strain>
    </source>
</reference>
<dbReference type="Proteomes" id="UP000813427">
    <property type="component" value="Unassembled WGS sequence"/>
</dbReference>
<accession>A0A8K0WHB7</accession>
<dbReference type="OrthoDB" id="5381672at2759"/>